<name>A0AAU8D055_9HYPH</name>
<reference evidence="1" key="1">
    <citation type="submission" date="2024-06" db="EMBL/GenBank/DDBJ databases">
        <title>Mesorhizobium karijinii sp. nov., a symbiont of the iconic Swainsona formosa from arid Australia.</title>
        <authorList>
            <person name="Hill Y.J."/>
            <person name="Watkin E.L.J."/>
            <person name="O'Hara G.W."/>
            <person name="Terpolilli J."/>
            <person name="Tye M.L."/>
            <person name="Kohlmeier M.G."/>
        </authorList>
    </citation>
    <scope>NUCLEOTIDE SEQUENCE</scope>
    <source>
        <strain evidence="1">WSM2240</strain>
        <plasmid evidence="1">pMk2240A</plasmid>
    </source>
</reference>
<proteinExistence type="predicted"/>
<keyword evidence="1" id="KW-0614">Plasmid</keyword>
<gene>
    <name evidence="1" type="ORF">ABVK50_32725</name>
</gene>
<geneLocation type="plasmid" evidence="1">
    <name>pMk2240A</name>
</geneLocation>
<protein>
    <submittedName>
        <fullName evidence="1">Uncharacterized protein</fullName>
    </submittedName>
</protein>
<accession>A0AAU8D055</accession>
<dbReference type="AlphaFoldDB" id="A0AAU8D055"/>
<evidence type="ECO:0000313" key="1">
    <source>
        <dbReference type="EMBL" id="XCG52250.1"/>
    </source>
</evidence>
<dbReference type="RefSeq" id="WP_353646458.1">
    <property type="nucleotide sequence ID" value="NZ_CP159256.1"/>
</dbReference>
<sequence>MIMTMTSDTFSHTPRVEVITSVQRQRLSGGLPVLPVSAGEFGHSTTISRYQATALISLAERDQKSDTPLNS</sequence>
<organism evidence="1">
    <name type="scientific">Mesorhizobium sp. WSM2240</name>
    <dbReference type="NCBI Taxonomy" id="3228851"/>
    <lineage>
        <taxon>Bacteria</taxon>
        <taxon>Pseudomonadati</taxon>
        <taxon>Pseudomonadota</taxon>
        <taxon>Alphaproteobacteria</taxon>
        <taxon>Hyphomicrobiales</taxon>
        <taxon>Phyllobacteriaceae</taxon>
        <taxon>Mesorhizobium</taxon>
    </lineage>
</organism>
<dbReference type="EMBL" id="CP159256">
    <property type="protein sequence ID" value="XCG52250.1"/>
    <property type="molecule type" value="Genomic_DNA"/>
</dbReference>